<reference evidence="2" key="1">
    <citation type="journal article" date="2022" name="Mol. Ecol. Resour.">
        <title>The genomes of chicory, endive, great burdock and yacon provide insights into Asteraceae palaeo-polyploidization history and plant inulin production.</title>
        <authorList>
            <person name="Fan W."/>
            <person name="Wang S."/>
            <person name="Wang H."/>
            <person name="Wang A."/>
            <person name="Jiang F."/>
            <person name="Liu H."/>
            <person name="Zhao H."/>
            <person name="Xu D."/>
            <person name="Zhang Y."/>
        </authorList>
    </citation>
    <scope>NUCLEOTIDE SEQUENCE [LARGE SCALE GENOMIC DNA]</scope>
    <source>
        <strain evidence="2">cv. Punajuju</strain>
    </source>
</reference>
<keyword evidence="2" id="KW-1185">Reference proteome</keyword>
<reference evidence="1 2" key="2">
    <citation type="journal article" date="2022" name="Mol. Ecol. Resour.">
        <title>The genomes of chicory, endive, great burdock and yacon provide insights into Asteraceae paleo-polyploidization history and plant inulin production.</title>
        <authorList>
            <person name="Fan W."/>
            <person name="Wang S."/>
            <person name="Wang H."/>
            <person name="Wang A."/>
            <person name="Jiang F."/>
            <person name="Liu H."/>
            <person name="Zhao H."/>
            <person name="Xu D."/>
            <person name="Zhang Y."/>
        </authorList>
    </citation>
    <scope>NUCLEOTIDE SEQUENCE [LARGE SCALE GENOMIC DNA]</scope>
    <source>
        <strain evidence="2">cv. Punajuju</strain>
        <tissue evidence="1">Leaves</tissue>
    </source>
</reference>
<name>A0ACB9DVF9_CICIN</name>
<accession>A0ACB9DVF9</accession>
<proteinExistence type="predicted"/>
<sequence>MAEGFEYHIPQQSRREKLRVVLQNHHTSGYARDLQGFAGLGLLPFRDQSSFISSSQNLLSCANFKSSLMAAESSYDSGNSASDYRTGRAIMDNSSNESSDLQSVRDSGNNHCHFLYRHQDLRFIQHVDQAPFHGGDFVALSLSSQNTHNGTPPVGLNLQSYYGGSGGDIRRSAVMTNGPYTGYTSILKGSKFLKPTQQLLHETCEVGFGIYAEKFAVDCRLMDDPPPLENLRTSVDDPSCGGVEKRKRSTLISLLDEVYKMYKQYYQQIQTVITSFENVAGLSNAAPFANLDIKAMSKHFHCLKNAITEQLQFSVKPHEHHISYRNKESVWTGRFEKGLYGQLAFVDHQPVWRPQRALPKQAVTVLRSWLFDHFLHPYPTDSDKQLLAKQTGLSRNQVSNWFINARVRLWKPMVEEIHTLESRQANRMSSSDIYQHETSPLANSFLSHPMNQEPPSKRTRNEGPSDKKYNDQDIMERNKEHMNFYDNLSIQTGNNLATANRGLPFTLGLHQNNIISRRFLVGGLDVQNPQVGGEIIGGRFLNDFGG</sequence>
<gene>
    <name evidence="1" type="ORF">L2E82_21035</name>
</gene>
<dbReference type="Proteomes" id="UP001055811">
    <property type="component" value="Linkage Group LG04"/>
</dbReference>
<organism evidence="1 2">
    <name type="scientific">Cichorium intybus</name>
    <name type="common">Chicory</name>
    <dbReference type="NCBI Taxonomy" id="13427"/>
    <lineage>
        <taxon>Eukaryota</taxon>
        <taxon>Viridiplantae</taxon>
        <taxon>Streptophyta</taxon>
        <taxon>Embryophyta</taxon>
        <taxon>Tracheophyta</taxon>
        <taxon>Spermatophyta</taxon>
        <taxon>Magnoliopsida</taxon>
        <taxon>eudicotyledons</taxon>
        <taxon>Gunneridae</taxon>
        <taxon>Pentapetalae</taxon>
        <taxon>asterids</taxon>
        <taxon>campanulids</taxon>
        <taxon>Asterales</taxon>
        <taxon>Asteraceae</taxon>
        <taxon>Cichorioideae</taxon>
        <taxon>Cichorieae</taxon>
        <taxon>Cichoriinae</taxon>
        <taxon>Cichorium</taxon>
    </lineage>
</organism>
<evidence type="ECO:0000313" key="2">
    <source>
        <dbReference type="Proteomes" id="UP001055811"/>
    </source>
</evidence>
<evidence type="ECO:0000313" key="1">
    <source>
        <dbReference type="EMBL" id="KAI3750400.1"/>
    </source>
</evidence>
<protein>
    <submittedName>
        <fullName evidence="1">Uncharacterized protein</fullName>
    </submittedName>
</protein>
<comment type="caution">
    <text evidence="1">The sequence shown here is derived from an EMBL/GenBank/DDBJ whole genome shotgun (WGS) entry which is preliminary data.</text>
</comment>
<dbReference type="EMBL" id="CM042012">
    <property type="protein sequence ID" value="KAI3750400.1"/>
    <property type="molecule type" value="Genomic_DNA"/>
</dbReference>